<proteinExistence type="predicted"/>
<feature type="region of interest" description="Disordered" evidence="1">
    <location>
        <begin position="1"/>
        <end position="90"/>
    </location>
</feature>
<evidence type="ECO:0000313" key="2">
    <source>
        <dbReference type="EMBL" id="KIY71163.1"/>
    </source>
</evidence>
<dbReference type="EMBL" id="KN880458">
    <property type="protein sequence ID" value="KIY71163.1"/>
    <property type="molecule type" value="Genomic_DNA"/>
</dbReference>
<keyword evidence="3" id="KW-1185">Reference proteome</keyword>
<reference evidence="2 3" key="1">
    <citation type="journal article" date="2015" name="Fungal Genet. Biol.">
        <title>Evolution of novel wood decay mechanisms in Agaricales revealed by the genome sequences of Fistulina hepatica and Cylindrobasidium torrendii.</title>
        <authorList>
            <person name="Floudas D."/>
            <person name="Held B.W."/>
            <person name="Riley R."/>
            <person name="Nagy L.G."/>
            <person name="Koehler G."/>
            <person name="Ransdell A.S."/>
            <person name="Younus H."/>
            <person name="Chow J."/>
            <person name="Chiniquy J."/>
            <person name="Lipzen A."/>
            <person name="Tritt A."/>
            <person name="Sun H."/>
            <person name="Haridas S."/>
            <person name="LaButti K."/>
            <person name="Ohm R.A."/>
            <person name="Kues U."/>
            <person name="Blanchette R.A."/>
            <person name="Grigoriev I.V."/>
            <person name="Minto R.E."/>
            <person name="Hibbett D.S."/>
        </authorList>
    </citation>
    <scope>NUCLEOTIDE SEQUENCE [LARGE SCALE GENOMIC DNA]</scope>
    <source>
        <strain evidence="2 3">FP15055 ss-10</strain>
    </source>
</reference>
<organism evidence="2 3">
    <name type="scientific">Cylindrobasidium torrendii FP15055 ss-10</name>
    <dbReference type="NCBI Taxonomy" id="1314674"/>
    <lineage>
        <taxon>Eukaryota</taxon>
        <taxon>Fungi</taxon>
        <taxon>Dikarya</taxon>
        <taxon>Basidiomycota</taxon>
        <taxon>Agaricomycotina</taxon>
        <taxon>Agaricomycetes</taxon>
        <taxon>Agaricomycetidae</taxon>
        <taxon>Agaricales</taxon>
        <taxon>Marasmiineae</taxon>
        <taxon>Physalacriaceae</taxon>
        <taxon>Cylindrobasidium</taxon>
    </lineage>
</organism>
<gene>
    <name evidence="2" type="ORF">CYLTODRAFT_419166</name>
</gene>
<dbReference type="AlphaFoldDB" id="A0A0D7BKR3"/>
<feature type="compositionally biased region" description="Polar residues" evidence="1">
    <location>
        <begin position="74"/>
        <end position="90"/>
    </location>
</feature>
<evidence type="ECO:0000256" key="1">
    <source>
        <dbReference type="SAM" id="MobiDB-lite"/>
    </source>
</evidence>
<dbReference type="Proteomes" id="UP000054007">
    <property type="component" value="Unassembled WGS sequence"/>
</dbReference>
<protein>
    <submittedName>
        <fullName evidence="2">Uncharacterized protein</fullName>
    </submittedName>
</protein>
<feature type="compositionally biased region" description="Basic and acidic residues" evidence="1">
    <location>
        <begin position="35"/>
        <end position="69"/>
    </location>
</feature>
<evidence type="ECO:0000313" key="3">
    <source>
        <dbReference type="Proteomes" id="UP000054007"/>
    </source>
</evidence>
<accession>A0A0D7BKR3</accession>
<sequence length="90" mass="10019">MPPRRMPLAPLSPKPLQRTRSLVEILDQSVDAADEAVKVKQERNIGPTPKDDVEESKSGGSDKQEKKEEEMDELQSSQASGDSIESWSLR</sequence>
<name>A0A0D7BKR3_9AGAR</name>
<feature type="compositionally biased region" description="Pro residues" evidence="1">
    <location>
        <begin position="1"/>
        <end position="13"/>
    </location>
</feature>